<dbReference type="GO" id="GO:0003677">
    <property type="term" value="F:DNA binding"/>
    <property type="evidence" value="ECO:0007669"/>
    <property type="project" value="UniProtKB-KW"/>
</dbReference>
<name>A0A9E7PN41_9EURY</name>
<dbReference type="Gene3D" id="1.10.150.130">
    <property type="match status" value="1"/>
</dbReference>
<protein>
    <recommendedName>
        <fullName evidence="4">Recombinase</fullName>
    </recommendedName>
</protein>
<evidence type="ECO:0008006" key="4">
    <source>
        <dbReference type="Google" id="ProtNLM"/>
    </source>
</evidence>
<dbReference type="GeneID" id="74306852"/>
<dbReference type="InterPro" id="IPR010998">
    <property type="entry name" value="Integrase_recombinase_N"/>
</dbReference>
<dbReference type="KEGG" id="mend:L6E24_04110"/>
<accession>A0A9E7PN41</accession>
<evidence type="ECO:0000313" key="3">
    <source>
        <dbReference type="Proteomes" id="UP001060368"/>
    </source>
</evidence>
<gene>
    <name evidence="2" type="ORF">L6E24_04110</name>
</gene>
<keyword evidence="1" id="KW-0238">DNA-binding</keyword>
<dbReference type="Proteomes" id="UP001060368">
    <property type="component" value="Chromosome"/>
</dbReference>
<dbReference type="RefSeq" id="WP_257743457.1">
    <property type="nucleotide sequence ID" value="NZ_CP096115.1"/>
</dbReference>
<reference evidence="2" key="1">
    <citation type="submission" date="2022-04" db="EMBL/GenBank/DDBJ databases">
        <title>Complete genome of Methanoplanus endosymbiosus DSM 3599.</title>
        <authorList>
            <person name="Chen S.-C."/>
            <person name="You Y.-T."/>
            <person name="Zhou Y.-Z."/>
            <person name="Lai M.-C."/>
        </authorList>
    </citation>
    <scope>NUCLEOTIDE SEQUENCE</scope>
    <source>
        <strain evidence="2">DSM 3599</strain>
    </source>
</reference>
<keyword evidence="3" id="KW-1185">Reference proteome</keyword>
<evidence type="ECO:0000313" key="2">
    <source>
        <dbReference type="EMBL" id="UUX93318.1"/>
    </source>
</evidence>
<dbReference type="EMBL" id="CP096115">
    <property type="protein sequence ID" value="UUX93318.1"/>
    <property type="molecule type" value="Genomic_DNA"/>
</dbReference>
<dbReference type="AlphaFoldDB" id="A0A9E7PN41"/>
<sequence>MKLRGSDRDEDELSPEEKYKKYEAECERIRNDNERKLSEFEDWLRKKGLSDKTVKKHRSNTDFYINEFLMLFDDEPEDAKEGVFTGHIDSFLGYWFIRTAGWASKTAIKENAAGLKKFYQFMLKKEKFLKRNSLI</sequence>
<proteinExistence type="predicted"/>
<organism evidence="2 3">
    <name type="scientific">Methanoplanus endosymbiosus</name>
    <dbReference type="NCBI Taxonomy" id="33865"/>
    <lineage>
        <taxon>Archaea</taxon>
        <taxon>Methanobacteriati</taxon>
        <taxon>Methanobacteriota</taxon>
        <taxon>Stenosarchaea group</taxon>
        <taxon>Methanomicrobia</taxon>
        <taxon>Methanomicrobiales</taxon>
        <taxon>Methanomicrobiaceae</taxon>
        <taxon>Methanoplanus</taxon>
    </lineage>
</organism>
<evidence type="ECO:0000256" key="1">
    <source>
        <dbReference type="ARBA" id="ARBA00023125"/>
    </source>
</evidence>